<reference evidence="1" key="1">
    <citation type="journal article" date="2018" name="BMC Evol. Biol.">
        <title>Three new Diplozoidae mitogenomes expose unusual compositional biases within the Monogenea class: implications for phylogenetic studies.</title>
        <authorList>
            <person name="Zhang D."/>
            <person name="Zou H."/>
            <person name="Wu S.G."/>
            <person name="Li M."/>
            <person name="Jakovlic I."/>
            <person name="Zhang J."/>
            <person name="Chen R."/>
            <person name="Li W.X."/>
            <person name="Wang G.T."/>
        </authorList>
    </citation>
    <scope>NUCLEOTIDE SEQUENCE</scope>
</reference>
<protein>
    <submittedName>
        <fullName evidence="1">NADH dehydrogenase subunit 6</fullName>
    </submittedName>
</protein>
<evidence type="ECO:0000313" key="1">
    <source>
        <dbReference type="EMBL" id="AYE40086.1"/>
    </source>
</evidence>
<accession>A0A386PZK5</accession>
<gene>
    <name evidence="1" type="primary">nad6</name>
</gene>
<sequence length="158" mass="18294">MVNFMLVSLFVFSYFFCLCFFSLFKNPVVSAVGLMLNVSLLGGFVYFVLGFAWYSVILLVVYLGGVYVILLYVSAYIQNDYDEDSLDLFVFFCFGFGLFLSLFGTFCFGFIWYWGPLDCGELFVCYDLCFVYFLLIGLVLISFFVLCILFSSFCFYLR</sequence>
<proteinExistence type="predicted"/>
<name>A0A386PZK5_9PLAT</name>
<geneLocation type="mitochondrion" evidence="1"/>
<dbReference type="EMBL" id="MG458326">
    <property type="protein sequence ID" value="AYE40086.1"/>
    <property type="molecule type" value="Genomic_DNA"/>
</dbReference>
<organism evidence="1">
    <name type="scientific">Sindiplozoon sp. DZ-2018</name>
    <dbReference type="NCBI Taxonomy" id="2340795"/>
    <lineage>
        <taxon>Eukaryota</taxon>
        <taxon>Metazoa</taxon>
        <taxon>Spiralia</taxon>
        <taxon>Lophotrochozoa</taxon>
        <taxon>Platyhelminthes</taxon>
        <taxon>Monogenea</taxon>
        <taxon>Polyopisthocotylea</taxon>
        <taxon>Mazocraeidea</taxon>
        <taxon>Diplozoidae</taxon>
        <taxon>Sindiplozoon</taxon>
    </lineage>
</organism>
<keyword evidence="1" id="KW-0496">Mitochondrion</keyword>
<dbReference type="AlphaFoldDB" id="A0A386PZK5"/>